<evidence type="ECO:0000256" key="3">
    <source>
        <dbReference type="ARBA" id="ARBA00022448"/>
    </source>
</evidence>
<gene>
    <name evidence="14" type="ORF">V0U79_00535</name>
</gene>
<keyword evidence="3" id="KW-0813">Transport</keyword>
<feature type="transmembrane region" description="Helical" evidence="13">
    <location>
        <begin position="204"/>
        <end position="222"/>
    </location>
</feature>
<feature type="transmembrane region" description="Helical" evidence="13">
    <location>
        <begin position="178"/>
        <end position="198"/>
    </location>
</feature>
<keyword evidence="15" id="KW-1185">Reference proteome</keyword>
<evidence type="ECO:0000313" key="14">
    <source>
        <dbReference type="EMBL" id="MEE2524838.1"/>
    </source>
</evidence>
<feature type="transmembrane region" description="Helical" evidence="13">
    <location>
        <begin position="138"/>
        <end position="157"/>
    </location>
</feature>
<sequence>MTEHTSSEKYFTWRGRDVTRVENLSDIVFALSLTLIVASSVPTSFDALIGLWREAIAVAMCFALVLLIWSKHHAFHRRYGLDDGRTIFLNSIVLFLIMIFAYPLKYLALFMVNLFTGYFDTLEAVDNVMPLSRVDQFIVIYAMGYAAVFGVFALLYAHALQRADDLGLSAAERIVTRLEVDQGIAAIGVSLIAAVSALALPQNISYLGGSAYFLIGPVMYWLSRRAYKQADAAQASAGG</sequence>
<evidence type="ECO:0000256" key="13">
    <source>
        <dbReference type="SAM" id="Phobius"/>
    </source>
</evidence>
<dbReference type="InterPro" id="IPR010617">
    <property type="entry name" value="TMEM175-like"/>
</dbReference>
<protein>
    <submittedName>
        <fullName evidence="14">TMEM175 family protein</fullName>
    </submittedName>
</protein>
<evidence type="ECO:0000256" key="5">
    <source>
        <dbReference type="ARBA" id="ARBA00022692"/>
    </source>
</evidence>
<comment type="caution">
    <text evidence="14">The sequence shown here is derived from an EMBL/GenBank/DDBJ whole genome shotgun (WGS) entry which is preliminary data.</text>
</comment>
<organism evidence="14 15">
    <name type="scientific">Hyphobacterium lacteum</name>
    <dbReference type="NCBI Taxonomy" id="3116575"/>
    <lineage>
        <taxon>Bacteria</taxon>
        <taxon>Pseudomonadati</taxon>
        <taxon>Pseudomonadota</taxon>
        <taxon>Alphaproteobacteria</taxon>
        <taxon>Maricaulales</taxon>
        <taxon>Maricaulaceae</taxon>
        <taxon>Hyphobacterium</taxon>
    </lineage>
</organism>
<evidence type="ECO:0000256" key="6">
    <source>
        <dbReference type="ARBA" id="ARBA00022826"/>
    </source>
</evidence>
<keyword evidence="4" id="KW-0633">Potassium transport</keyword>
<keyword evidence="7" id="KW-0630">Potassium</keyword>
<comment type="subcellular location">
    <subcellularLocation>
        <location evidence="1">Membrane</location>
        <topology evidence="1">Multi-pass membrane protein</topology>
    </subcellularLocation>
</comment>
<feature type="transmembrane region" description="Helical" evidence="13">
    <location>
        <begin position="51"/>
        <end position="70"/>
    </location>
</feature>
<keyword evidence="9" id="KW-0406">Ion transport</keyword>
<keyword evidence="10 13" id="KW-0472">Membrane</keyword>
<evidence type="ECO:0000256" key="11">
    <source>
        <dbReference type="ARBA" id="ARBA00023303"/>
    </source>
</evidence>
<feature type="transmembrane region" description="Helical" evidence="13">
    <location>
        <begin position="24"/>
        <end position="45"/>
    </location>
</feature>
<keyword evidence="6" id="KW-0631">Potassium channel</keyword>
<dbReference type="RefSeq" id="WP_330197506.1">
    <property type="nucleotide sequence ID" value="NZ_JAZDRP010000001.1"/>
</dbReference>
<evidence type="ECO:0000256" key="9">
    <source>
        <dbReference type="ARBA" id="ARBA00023065"/>
    </source>
</evidence>
<evidence type="ECO:0000313" key="15">
    <source>
        <dbReference type="Proteomes" id="UP001354971"/>
    </source>
</evidence>
<evidence type="ECO:0000256" key="7">
    <source>
        <dbReference type="ARBA" id="ARBA00022958"/>
    </source>
</evidence>
<name>A0ABU7LLN6_9PROT</name>
<comment type="similarity">
    <text evidence="2">Belongs to the TMEM175 family.</text>
</comment>
<evidence type="ECO:0000256" key="10">
    <source>
        <dbReference type="ARBA" id="ARBA00023136"/>
    </source>
</evidence>
<reference evidence="14 15" key="1">
    <citation type="submission" date="2024-01" db="EMBL/GenBank/DDBJ databases">
        <title>Hyphobacterium bacterium isolated from marine sediment.</title>
        <authorList>
            <person name="Zhao S."/>
        </authorList>
    </citation>
    <scope>NUCLEOTIDE SEQUENCE [LARGE SCALE GENOMIC DNA]</scope>
    <source>
        <strain evidence="15">HN65</strain>
    </source>
</reference>
<accession>A0ABU7LLN6</accession>
<keyword evidence="11" id="KW-0407">Ion channel</keyword>
<dbReference type="Pfam" id="PF06736">
    <property type="entry name" value="TMEM175"/>
    <property type="match status" value="1"/>
</dbReference>
<evidence type="ECO:0000256" key="2">
    <source>
        <dbReference type="ARBA" id="ARBA00006920"/>
    </source>
</evidence>
<evidence type="ECO:0000256" key="1">
    <source>
        <dbReference type="ARBA" id="ARBA00004141"/>
    </source>
</evidence>
<keyword evidence="8 13" id="KW-1133">Transmembrane helix</keyword>
<keyword evidence="5 13" id="KW-0812">Transmembrane</keyword>
<comment type="catalytic activity">
    <reaction evidence="12">
        <text>K(+)(in) = K(+)(out)</text>
        <dbReference type="Rhea" id="RHEA:29463"/>
        <dbReference type="ChEBI" id="CHEBI:29103"/>
    </reaction>
</comment>
<dbReference type="Proteomes" id="UP001354971">
    <property type="component" value="Unassembled WGS sequence"/>
</dbReference>
<proteinExistence type="inferred from homology"/>
<evidence type="ECO:0000256" key="4">
    <source>
        <dbReference type="ARBA" id="ARBA00022538"/>
    </source>
</evidence>
<feature type="transmembrane region" description="Helical" evidence="13">
    <location>
        <begin position="91"/>
        <end position="118"/>
    </location>
</feature>
<dbReference type="EMBL" id="JAZDRP010000001">
    <property type="protein sequence ID" value="MEE2524838.1"/>
    <property type="molecule type" value="Genomic_DNA"/>
</dbReference>
<evidence type="ECO:0000256" key="8">
    <source>
        <dbReference type="ARBA" id="ARBA00022989"/>
    </source>
</evidence>
<evidence type="ECO:0000256" key="12">
    <source>
        <dbReference type="ARBA" id="ARBA00034430"/>
    </source>
</evidence>